<sequence>MVPQTKAIDSRQRFDNHRDVKAATFHSHPRTKGAALPLQIIFDSLSWNSLWTEIDSPPVLSRTDTRNKRLPEIVGRDQVRASWGMEDQWRIARHHCKNNIQFGEIALSQFRMITCMKICYLASSFRISWSLLKGYLKSLVCETPIKTLEDLIALSCVMDHRR</sequence>
<dbReference type="EMBL" id="BPLR01007051">
    <property type="protein sequence ID" value="GIY14145.1"/>
    <property type="molecule type" value="Genomic_DNA"/>
</dbReference>
<proteinExistence type="predicted"/>
<evidence type="ECO:0000313" key="1">
    <source>
        <dbReference type="EMBL" id="GIY14145.1"/>
    </source>
</evidence>
<dbReference type="AlphaFoldDB" id="A0AAV4QXC5"/>
<accession>A0AAV4QXC5</accession>
<keyword evidence="2" id="KW-1185">Reference proteome</keyword>
<organism evidence="1 2">
    <name type="scientific">Caerostris extrusa</name>
    <name type="common">Bark spider</name>
    <name type="synonym">Caerostris bankana</name>
    <dbReference type="NCBI Taxonomy" id="172846"/>
    <lineage>
        <taxon>Eukaryota</taxon>
        <taxon>Metazoa</taxon>
        <taxon>Ecdysozoa</taxon>
        <taxon>Arthropoda</taxon>
        <taxon>Chelicerata</taxon>
        <taxon>Arachnida</taxon>
        <taxon>Araneae</taxon>
        <taxon>Araneomorphae</taxon>
        <taxon>Entelegynae</taxon>
        <taxon>Araneoidea</taxon>
        <taxon>Araneidae</taxon>
        <taxon>Caerostris</taxon>
    </lineage>
</organism>
<dbReference type="Proteomes" id="UP001054945">
    <property type="component" value="Unassembled WGS sequence"/>
</dbReference>
<protein>
    <recommendedName>
        <fullName evidence="3">Transposase</fullName>
    </recommendedName>
</protein>
<gene>
    <name evidence="1" type="ORF">CEXT_732651</name>
</gene>
<reference evidence="1 2" key="1">
    <citation type="submission" date="2021-06" db="EMBL/GenBank/DDBJ databases">
        <title>Caerostris extrusa draft genome.</title>
        <authorList>
            <person name="Kono N."/>
            <person name="Arakawa K."/>
        </authorList>
    </citation>
    <scope>NUCLEOTIDE SEQUENCE [LARGE SCALE GENOMIC DNA]</scope>
</reference>
<comment type="caution">
    <text evidence="1">The sequence shown here is derived from an EMBL/GenBank/DDBJ whole genome shotgun (WGS) entry which is preliminary data.</text>
</comment>
<evidence type="ECO:0008006" key="3">
    <source>
        <dbReference type="Google" id="ProtNLM"/>
    </source>
</evidence>
<evidence type="ECO:0000313" key="2">
    <source>
        <dbReference type="Proteomes" id="UP001054945"/>
    </source>
</evidence>
<name>A0AAV4QXC5_CAEEX</name>